<protein>
    <recommendedName>
        <fullName evidence="4">Tryptophan-associated transmembrane protein (Trp_oprn_chp)</fullName>
    </recommendedName>
</protein>
<evidence type="ECO:0000313" key="2">
    <source>
        <dbReference type="EMBL" id="WEG09427.1"/>
    </source>
</evidence>
<reference evidence="2 3" key="1">
    <citation type="submission" date="2023-03" db="EMBL/GenBank/DDBJ databases">
        <title>Genome sequence of Microbacterium sp. KACC 23027.</title>
        <authorList>
            <person name="Kim S."/>
            <person name="Heo J."/>
            <person name="Kwon S.-W."/>
        </authorList>
    </citation>
    <scope>NUCLEOTIDE SEQUENCE [LARGE SCALE GENOMIC DNA]</scope>
    <source>
        <strain evidence="2 3">KACC 23027</strain>
    </source>
</reference>
<evidence type="ECO:0000256" key="1">
    <source>
        <dbReference type="SAM" id="Phobius"/>
    </source>
</evidence>
<evidence type="ECO:0008006" key="4">
    <source>
        <dbReference type="Google" id="ProtNLM"/>
    </source>
</evidence>
<keyword evidence="1" id="KW-0812">Transmembrane</keyword>
<dbReference type="Proteomes" id="UP001214553">
    <property type="component" value="Chromosome"/>
</dbReference>
<sequence>MTNAPGGPGSAKGGPVRPVVAWAFATVLFVALMVAGLGLVSLATGRDVIPVPDFGGLVGTVAAILAAVAFAVVLWMLLRRPRPSLWGAVGTGLAAFLVYLVTVWLGGAVHTSDIVLAASVAGGLVTGGFALVVAGAGLVAGWGGILLMRARGGRPRWPWEGHDEP</sequence>
<keyword evidence="3" id="KW-1185">Reference proteome</keyword>
<accession>A0ABY8C246</accession>
<gene>
    <name evidence="2" type="ORF">PU630_02325</name>
</gene>
<dbReference type="EMBL" id="CP119108">
    <property type="protein sequence ID" value="WEG09427.1"/>
    <property type="molecule type" value="Genomic_DNA"/>
</dbReference>
<name>A0ABY8C246_9MICO</name>
<feature type="transmembrane region" description="Helical" evidence="1">
    <location>
        <begin position="114"/>
        <end position="147"/>
    </location>
</feature>
<keyword evidence="1" id="KW-1133">Transmembrane helix</keyword>
<evidence type="ECO:0000313" key="3">
    <source>
        <dbReference type="Proteomes" id="UP001214553"/>
    </source>
</evidence>
<feature type="transmembrane region" description="Helical" evidence="1">
    <location>
        <begin position="54"/>
        <end position="78"/>
    </location>
</feature>
<organism evidence="2 3">
    <name type="scientific">Microbacterium horticulturae</name>
    <dbReference type="NCBI Taxonomy" id="3028316"/>
    <lineage>
        <taxon>Bacteria</taxon>
        <taxon>Bacillati</taxon>
        <taxon>Actinomycetota</taxon>
        <taxon>Actinomycetes</taxon>
        <taxon>Micrococcales</taxon>
        <taxon>Microbacteriaceae</taxon>
        <taxon>Microbacterium</taxon>
    </lineage>
</organism>
<proteinExistence type="predicted"/>
<keyword evidence="1" id="KW-0472">Membrane</keyword>
<feature type="transmembrane region" description="Helical" evidence="1">
    <location>
        <begin position="85"/>
        <end position="108"/>
    </location>
</feature>
<dbReference type="RefSeq" id="WP_275278751.1">
    <property type="nucleotide sequence ID" value="NZ_CP119108.1"/>
</dbReference>
<feature type="transmembrane region" description="Helical" evidence="1">
    <location>
        <begin position="20"/>
        <end position="42"/>
    </location>
</feature>